<protein>
    <submittedName>
        <fullName evidence="3">Polyketide cyclase</fullName>
    </submittedName>
</protein>
<feature type="compositionally biased region" description="Basic and acidic residues" evidence="1">
    <location>
        <begin position="280"/>
        <end position="297"/>
    </location>
</feature>
<evidence type="ECO:0000256" key="2">
    <source>
        <dbReference type="SAM" id="Phobius"/>
    </source>
</evidence>
<dbReference type="InterPro" id="IPR023393">
    <property type="entry name" value="START-like_dom_sf"/>
</dbReference>
<comment type="caution">
    <text evidence="3">The sequence shown here is derived from an EMBL/GenBank/DDBJ whole genome shotgun (WGS) entry which is preliminary data.</text>
</comment>
<sequence length="394" mass="43296">MTRIIEFLIALGIVAGLFVVVGLVLPSERQMSESVETNRRMTIVYDTVNSFRRFKDWNPLVLRDPKIQLKLAGPEEGKGARVEYSSTEGYIGDGSWEITNSVKNERVEISIDDPTKGYDKVTNFTLAPTGKNNKNVKITQDYSVKYGWNLFGRYAGLYVSRHVGDDLKLGLSRLATALATVPNFDYRAQLDGKPVLSDLKLVDVPAEDLLVVTAGNIDRDNETIKKSIKDNQEWIKRVMDANGLEAVGPVRIVTTDFATDKYAFDVVQPVRKRAGGAPKADPKADTAKADAKKKDDAAAAAPVDATPVAAAGEELKVNIPSEAPVKYERTKAHRSAFATYAGHMAGLDAVRSSLRAWAATNGNDVTERPYESWKGGVDKSFTQDGVYDVYWAIK</sequence>
<keyword evidence="2" id="KW-0812">Transmembrane</keyword>
<dbReference type="Gene3D" id="3.30.530.20">
    <property type="match status" value="1"/>
</dbReference>
<dbReference type="InterPro" id="IPR011256">
    <property type="entry name" value="Reg_factor_effector_dom_sf"/>
</dbReference>
<dbReference type="SUPFAM" id="SSF55961">
    <property type="entry name" value="Bet v1-like"/>
    <property type="match status" value="1"/>
</dbReference>
<keyword evidence="2" id="KW-0472">Membrane</keyword>
<gene>
    <name evidence="3" type="ORF">XaplCFBP3122_15330</name>
</gene>
<dbReference type="CDD" id="cd07818">
    <property type="entry name" value="SRPBCC_1"/>
    <property type="match status" value="1"/>
</dbReference>
<dbReference type="Gene3D" id="3.20.80.10">
    <property type="entry name" value="Regulatory factor, effector binding domain"/>
    <property type="match status" value="1"/>
</dbReference>
<reference evidence="3 4" key="1">
    <citation type="submission" date="2016-08" db="EMBL/GenBank/DDBJ databases">
        <title>Evolution of the type three secretion system and type three effector repertoires in Xanthomonas.</title>
        <authorList>
            <person name="Merda D."/>
            <person name="Briand M."/>
            <person name="Bosis E."/>
            <person name="Rousseau C."/>
            <person name="Portier P."/>
            <person name="Jacques M.-A."/>
            <person name="Fischer-Le Saux M."/>
        </authorList>
    </citation>
    <scope>NUCLEOTIDE SEQUENCE [LARGE SCALE GENOMIC DNA]</scope>
    <source>
        <strain evidence="3 4">CFBP 3122</strain>
    </source>
</reference>
<dbReference type="EMBL" id="MIGV01000020">
    <property type="protein sequence ID" value="PPT74929.1"/>
    <property type="molecule type" value="Genomic_DNA"/>
</dbReference>
<feature type="transmembrane region" description="Helical" evidence="2">
    <location>
        <begin position="7"/>
        <end position="25"/>
    </location>
</feature>
<evidence type="ECO:0000313" key="3">
    <source>
        <dbReference type="EMBL" id="PPT74929.1"/>
    </source>
</evidence>
<organism evidence="3 4">
    <name type="scientific">Xanthomonas arboricola pv. populi</name>
    <dbReference type="NCBI Taxonomy" id="487823"/>
    <lineage>
        <taxon>Bacteria</taxon>
        <taxon>Pseudomonadati</taxon>
        <taxon>Pseudomonadota</taxon>
        <taxon>Gammaproteobacteria</taxon>
        <taxon>Lysobacterales</taxon>
        <taxon>Lysobacteraceae</taxon>
        <taxon>Xanthomonas</taxon>
    </lineage>
</organism>
<feature type="region of interest" description="Disordered" evidence="1">
    <location>
        <begin position="273"/>
        <end position="300"/>
    </location>
</feature>
<dbReference type="RefSeq" id="WP_104598732.1">
    <property type="nucleotide sequence ID" value="NZ_MIGV01000020.1"/>
</dbReference>
<accession>A0A2S6Z261</accession>
<name>A0A2S6Z261_9XANT</name>
<evidence type="ECO:0000313" key="4">
    <source>
        <dbReference type="Proteomes" id="UP000238270"/>
    </source>
</evidence>
<evidence type="ECO:0000256" key="1">
    <source>
        <dbReference type="SAM" id="MobiDB-lite"/>
    </source>
</evidence>
<keyword evidence="2" id="KW-1133">Transmembrane helix</keyword>
<dbReference type="Proteomes" id="UP000238270">
    <property type="component" value="Unassembled WGS sequence"/>
</dbReference>
<dbReference type="AlphaFoldDB" id="A0A2S6Z261"/>
<proteinExistence type="predicted"/>